<dbReference type="PROSITE" id="PS50114">
    <property type="entry name" value="GATA_ZN_FINGER_2"/>
    <property type="match status" value="1"/>
</dbReference>
<evidence type="ECO:0000313" key="3">
    <source>
        <dbReference type="Proteomes" id="UP001597221"/>
    </source>
</evidence>
<feature type="domain" description="GATA-type" evidence="1">
    <location>
        <begin position="86"/>
        <end position="111"/>
    </location>
</feature>
<dbReference type="EMBL" id="JBHUDE010000087">
    <property type="protein sequence ID" value="MFD1608438.1"/>
    <property type="molecule type" value="Genomic_DNA"/>
</dbReference>
<sequence>RLSQERIFNRRCSLFDAYKRISDIIKNKEYQFDVWEEDGKAYLQTAICNVGGCTAEFLTFDSLEEAKKQAAIMTLNGKKMKTVSICSECENELKPMWDDAPNFVKYCSKCG</sequence>
<comment type="caution">
    <text evidence="2">The sequence shown here is derived from an EMBL/GenBank/DDBJ whole genome shotgun (WGS) entry which is preliminary data.</text>
</comment>
<proteinExistence type="predicted"/>
<dbReference type="InterPro" id="IPR000679">
    <property type="entry name" value="Znf_GATA"/>
</dbReference>
<protein>
    <recommendedName>
        <fullName evidence="1">GATA-type domain-containing protein</fullName>
    </recommendedName>
</protein>
<evidence type="ECO:0000313" key="2">
    <source>
        <dbReference type="EMBL" id="MFD1608438.1"/>
    </source>
</evidence>
<feature type="non-terminal residue" evidence="2">
    <location>
        <position position="1"/>
    </location>
</feature>
<organism evidence="2 3">
    <name type="scientific">Oceanobacillus luteolus</name>
    <dbReference type="NCBI Taxonomy" id="1274358"/>
    <lineage>
        <taxon>Bacteria</taxon>
        <taxon>Bacillati</taxon>
        <taxon>Bacillota</taxon>
        <taxon>Bacilli</taxon>
        <taxon>Bacillales</taxon>
        <taxon>Bacillaceae</taxon>
        <taxon>Oceanobacillus</taxon>
    </lineage>
</organism>
<gene>
    <name evidence="2" type="ORF">ACFSBH_12355</name>
</gene>
<evidence type="ECO:0000259" key="1">
    <source>
        <dbReference type="PROSITE" id="PS50114"/>
    </source>
</evidence>
<reference evidence="3" key="1">
    <citation type="journal article" date="2019" name="Int. J. Syst. Evol. Microbiol.">
        <title>The Global Catalogue of Microorganisms (GCM) 10K type strain sequencing project: providing services to taxonomists for standard genome sequencing and annotation.</title>
        <authorList>
            <consortium name="The Broad Institute Genomics Platform"/>
            <consortium name="The Broad Institute Genome Sequencing Center for Infectious Disease"/>
            <person name="Wu L."/>
            <person name="Ma J."/>
        </authorList>
    </citation>
    <scope>NUCLEOTIDE SEQUENCE [LARGE SCALE GENOMIC DNA]</scope>
    <source>
        <strain evidence="3">CGMCC 1.12376</strain>
    </source>
</reference>
<dbReference type="Proteomes" id="UP001597221">
    <property type="component" value="Unassembled WGS sequence"/>
</dbReference>
<accession>A0ABW4HS13</accession>
<keyword evidence="3" id="KW-1185">Reference proteome</keyword>
<name>A0ABW4HS13_9BACI</name>